<evidence type="ECO:0000313" key="5">
    <source>
        <dbReference type="Proteomes" id="UP000482800"/>
    </source>
</evidence>
<gene>
    <name evidence="4" type="ORF">Phou_005690</name>
</gene>
<sequence length="312" mass="33756">MSAVTKREEVYSAIEEASGLLDVTCSRENVWPVLTAFEDALADAVVVLSMASGEGQSAELDYTITVPAGGVDPYSRALSNGFIDKTEHPVGTLLSDIEERCPVRGYAIDVGVTGGFKKTYAFFALDNLPSLATLTGVPSVPGAVAENAGAFAHHGLADHVTMVGIDYQHRTMNVYFGKLPDGCLEPKVILAMLEELGLPAPSERTLEFIQKSFSIYITVGWDSAKVDRICFAVLTQDANALPARIEPQIAQFAKSAPHAYADERVLVYGSTLSPTGEYYKLGSYYQMPPETFKLLQTHDAFEDQAARTTGDR</sequence>
<dbReference type="InterPro" id="IPR036239">
    <property type="entry name" value="PrenylTrfase-like_sf"/>
</dbReference>
<evidence type="ECO:0000313" key="4">
    <source>
        <dbReference type="EMBL" id="GFJ76389.1"/>
    </source>
</evidence>
<reference evidence="4 5" key="1">
    <citation type="submission" date="2020-03" db="EMBL/GenBank/DDBJ databases">
        <title>Whole genome shotgun sequence of Phytohabitans houttuyneae NBRC 108639.</title>
        <authorList>
            <person name="Komaki H."/>
            <person name="Tamura T."/>
        </authorList>
    </citation>
    <scope>NUCLEOTIDE SEQUENCE [LARGE SCALE GENOMIC DNA]</scope>
    <source>
        <strain evidence="4 5">NBRC 108639</strain>
    </source>
</reference>
<dbReference type="RefSeq" id="WP_173053258.1">
    <property type="nucleotide sequence ID" value="NZ_BAABGO010000003.1"/>
</dbReference>
<dbReference type="InterPro" id="IPR033964">
    <property type="entry name" value="ABBA"/>
</dbReference>
<dbReference type="SUPFAM" id="SSF143492">
    <property type="entry name" value="Prenyltransferase-like"/>
    <property type="match status" value="1"/>
</dbReference>
<dbReference type="SFLD" id="SFLDG01163">
    <property type="entry name" value="II"/>
    <property type="match status" value="1"/>
</dbReference>
<evidence type="ECO:0008006" key="6">
    <source>
        <dbReference type="Google" id="ProtNLM"/>
    </source>
</evidence>
<proteinExistence type="inferred from homology"/>
<dbReference type="SFLD" id="SFLDS00036">
    <property type="entry name" value="Aromatic_Prenyltransferase"/>
    <property type="match status" value="1"/>
</dbReference>
<keyword evidence="3" id="KW-0808">Transferase</keyword>
<keyword evidence="5" id="KW-1185">Reference proteome</keyword>
<dbReference type="InterPro" id="IPR020965">
    <property type="entry name" value="Prenyltransferase_CloQ"/>
</dbReference>
<evidence type="ECO:0000256" key="2">
    <source>
        <dbReference type="ARBA" id="ARBA00022602"/>
    </source>
</evidence>
<dbReference type="EMBL" id="BLPF01000001">
    <property type="protein sequence ID" value="GFJ76389.1"/>
    <property type="molecule type" value="Genomic_DNA"/>
</dbReference>
<comment type="similarity">
    <text evidence="1">Belongs to the aromatic prenyltransferase family.</text>
</comment>
<dbReference type="Pfam" id="PF11468">
    <property type="entry name" value="PTase_Orf2"/>
    <property type="match status" value="1"/>
</dbReference>
<dbReference type="GO" id="GO:0004659">
    <property type="term" value="F:prenyltransferase activity"/>
    <property type="evidence" value="ECO:0007669"/>
    <property type="project" value="UniProtKB-KW"/>
</dbReference>
<keyword evidence="2" id="KW-0637">Prenyltransferase</keyword>
<dbReference type="CDD" id="cd13931">
    <property type="entry name" value="PT-CloQ_NphB"/>
    <property type="match status" value="1"/>
</dbReference>
<evidence type="ECO:0000256" key="1">
    <source>
        <dbReference type="ARBA" id="ARBA00005368"/>
    </source>
</evidence>
<reference evidence="4 5" key="2">
    <citation type="submission" date="2020-03" db="EMBL/GenBank/DDBJ databases">
        <authorList>
            <person name="Ichikawa N."/>
            <person name="Kimura A."/>
            <person name="Kitahashi Y."/>
            <person name="Uohara A."/>
        </authorList>
    </citation>
    <scope>NUCLEOTIDE SEQUENCE [LARGE SCALE GENOMIC DNA]</scope>
    <source>
        <strain evidence="4 5">NBRC 108639</strain>
    </source>
</reference>
<dbReference type="Proteomes" id="UP000482800">
    <property type="component" value="Unassembled WGS sequence"/>
</dbReference>
<name>A0A6V8K2I7_9ACTN</name>
<dbReference type="AlphaFoldDB" id="A0A6V8K2I7"/>
<evidence type="ECO:0000256" key="3">
    <source>
        <dbReference type="ARBA" id="ARBA00022679"/>
    </source>
</evidence>
<protein>
    <recommendedName>
        <fullName evidence="6">Prenyltransferase</fullName>
    </recommendedName>
</protein>
<organism evidence="4 5">
    <name type="scientific">Phytohabitans houttuyneae</name>
    <dbReference type="NCBI Taxonomy" id="1076126"/>
    <lineage>
        <taxon>Bacteria</taxon>
        <taxon>Bacillati</taxon>
        <taxon>Actinomycetota</taxon>
        <taxon>Actinomycetes</taxon>
        <taxon>Micromonosporales</taxon>
        <taxon>Micromonosporaceae</taxon>
    </lineage>
</organism>
<comment type="caution">
    <text evidence="4">The sequence shown here is derived from an EMBL/GenBank/DDBJ whole genome shotgun (WGS) entry which is preliminary data.</text>
</comment>
<accession>A0A6V8K2I7</accession>